<evidence type="ECO:0000313" key="2">
    <source>
        <dbReference type="EMBL" id="KAH9829016.1"/>
    </source>
</evidence>
<dbReference type="EMBL" id="JADCUA010000044">
    <property type="protein sequence ID" value="KAH9829016.1"/>
    <property type="molecule type" value="Genomic_DNA"/>
</dbReference>
<evidence type="ECO:0000313" key="3">
    <source>
        <dbReference type="Proteomes" id="UP000814176"/>
    </source>
</evidence>
<feature type="region of interest" description="Disordered" evidence="1">
    <location>
        <begin position="217"/>
        <end position="236"/>
    </location>
</feature>
<feature type="compositionally biased region" description="Polar residues" evidence="1">
    <location>
        <begin position="321"/>
        <end position="338"/>
    </location>
</feature>
<dbReference type="Proteomes" id="UP000814176">
    <property type="component" value="Unassembled WGS sequence"/>
</dbReference>
<feature type="compositionally biased region" description="Basic and acidic residues" evidence="1">
    <location>
        <begin position="107"/>
        <end position="118"/>
    </location>
</feature>
<feature type="region of interest" description="Disordered" evidence="1">
    <location>
        <begin position="306"/>
        <end position="338"/>
    </location>
</feature>
<feature type="region of interest" description="Disordered" evidence="1">
    <location>
        <begin position="22"/>
        <end position="131"/>
    </location>
</feature>
<reference evidence="2 3" key="1">
    <citation type="journal article" date="2021" name="Environ. Microbiol.">
        <title>Gene family expansions and transcriptome signatures uncover fungal adaptations to wood decay.</title>
        <authorList>
            <person name="Hage H."/>
            <person name="Miyauchi S."/>
            <person name="Viragh M."/>
            <person name="Drula E."/>
            <person name="Min B."/>
            <person name="Chaduli D."/>
            <person name="Navarro D."/>
            <person name="Favel A."/>
            <person name="Norest M."/>
            <person name="Lesage-Meessen L."/>
            <person name="Balint B."/>
            <person name="Merenyi Z."/>
            <person name="de Eugenio L."/>
            <person name="Morin E."/>
            <person name="Martinez A.T."/>
            <person name="Baldrian P."/>
            <person name="Stursova M."/>
            <person name="Martinez M.J."/>
            <person name="Novotny C."/>
            <person name="Magnuson J.K."/>
            <person name="Spatafora J.W."/>
            <person name="Maurice S."/>
            <person name="Pangilinan J."/>
            <person name="Andreopoulos W."/>
            <person name="LaButti K."/>
            <person name="Hundley H."/>
            <person name="Na H."/>
            <person name="Kuo A."/>
            <person name="Barry K."/>
            <person name="Lipzen A."/>
            <person name="Henrissat B."/>
            <person name="Riley R."/>
            <person name="Ahrendt S."/>
            <person name="Nagy L.G."/>
            <person name="Grigoriev I.V."/>
            <person name="Martin F."/>
            <person name="Rosso M.N."/>
        </authorList>
    </citation>
    <scope>NUCLEOTIDE SEQUENCE [LARGE SCALE GENOMIC DNA]</scope>
    <source>
        <strain evidence="2 3">CIRM-BRFM 1785</strain>
    </source>
</reference>
<feature type="compositionally biased region" description="Pro residues" evidence="1">
    <location>
        <begin position="410"/>
        <end position="458"/>
    </location>
</feature>
<feature type="compositionally biased region" description="Polar residues" evidence="1">
    <location>
        <begin position="81"/>
        <end position="91"/>
    </location>
</feature>
<sequence length="540" mass="58201">MQPLASIPNIPSVEAGWIEVKRGGRKRNVTRAAIPCLSPGSPRRPYTPSPAARPQNSGVKATSDSRKRRRTSREAVDDGGESSQPQPQARLQLSPGPAFARTVLPDPETHADSSEEHQAPTTGPALPSHLHPSAAWDAEQAAPQEENNSWNDPTYHTDLLWDHSVGHHIRRTSENGSFSASSVDEMIRNLASLPNPNSFFDPPAIVMARMTGNPTHVHASAGHSRYGEHPPPSARPAMPTPPPAIPAESSAFAAPWNNNSAPLHFEQHVTNSVHSSMRQTGPEIHVDITANIQSPSPRHPLAGYPGVHGLAGTSGRRDDPITSQQAGRTSEHAPSQASVLSYVQVQRDAQPQTTPIDVDAMTVDDSAIPEPAAQVPQDYCYDDPFSTVPPMHAPMHVPMHAPPLHAPPRPAPMPAPMPAPPMPAPPRPAPMPGPMPGQMPTPPRHAPPMPAPPMPAPPAANQRRAPVDHAIFNEQLMNEGPQVASGIDWLNADITRAPPENWQPIQFLSLKDVLKGQDKQQAKRWVEKAKQGKCLLIHIA</sequence>
<name>A0ABQ8JXR9_9APHY</name>
<proteinExistence type="predicted"/>
<feature type="region of interest" description="Disordered" evidence="1">
    <location>
        <begin position="410"/>
        <end position="461"/>
    </location>
</feature>
<accession>A0ABQ8JXR9</accession>
<keyword evidence="3" id="KW-1185">Reference proteome</keyword>
<organism evidence="2 3">
    <name type="scientific">Rhodofomes roseus</name>
    <dbReference type="NCBI Taxonomy" id="34475"/>
    <lineage>
        <taxon>Eukaryota</taxon>
        <taxon>Fungi</taxon>
        <taxon>Dikarya</taxon>
        <taxon>Basidiomycota</taxon>
        <taxon>Agaricomycotina</taxon>
        <taxon>Agaricomycetes</taxon>
        <taxon>Polyporales</taxon>
        <taxon>Rhodofomes</taxon>
    </lineage>
</organism>
<dbReference type="RefSeq" id="XP_047772548.1">
    <property type="nucleotide sequence ID" value="XM_047928191.1"/>
</dbReference>
<comment type="caution">
    <text evidence="2">The sequence shown here is derived from an EMBL/GenBank/DDBJ whole genome shotgun (WGS) entry which is preliminary data.</text>
</comment>
<gene>
    <name evidence="2" type="ORF">C8Q71DRAFT_863574</name>
</gene>
<protein>
    <submittedName>
        <fullName evidence="2">Uncharacterized protein</fullName>
    </submittedName>
</protein>
<dbReference type="GeneID" id="72008923"/>
<evidence type="ECO:0000256" key="1">
    <source>
        <dbReference type="SAM" id="MobiDB-lite"/>
    </source>
</evidence>